<dbReference type="EMBL" id="UOFJ01000483">
    <property type="protein sequence ID" value="VAW70020.1"/>
    <property type="molecule type" value="Genomic_DNA"/>
</dbReference>
<dbReference type="PANTHER" id="PTHR34322:SF2">
    <property type="entry name" value="TRANSPOSASE IS200-LIKE DOMAIN-CONTAINING PROTEIN"/>
    <property type="match status" value="1"/>
</dbReference>
<evidence type="ECO:0000313" key="1">
    <source>
        <dbReference type="EMBL" id="VAW70020.1"/>
    </source>
</evidence>
<name>A0A3B0XZ89_9ZZZZ</name>
<dbReference type="PANTHER" id="PTHR34322">
    <property type="entry name" value="TRANSPOSASE, Y1_TNP DOMAIN-CONTAINING"/>
    <property type="match status" value="1"/>
</dbReference>
<dbReference type="AlphaFoldDB" id="A0A3B0XZ89"/>
<organism evidence="1">
    <name type="scientific">hydrothermal vent metagenome</name>
    <dbReference type="NCBI Taxonomy" id="652676"/>
    <lineage>
        <taxon>unclassified sequences</taxon>
        <taxon>metagenomes</taxon>
        <taxon>ecological metagenomes</taxon>
    </lineage>
</organism>
<feature type="non-terminal residue" evidence="1">
    <location>
        <position position="1"/>
    </location>
</feature>
<dbReference type="GO" id="GO:0006313">
    <property type="term" value="P:DNA transposition"/>
    <property type="evidence" value="ECO:0007669"/>
    <property type="project" value="InterPro"/>
</dbReference>
<reference evidence="1" key="1">
    <citation type="submission" date="2018-06" db="EMBL/GenBank/DDBJ databases">
        <authorList>
            <person name="Zhirakovskaya E."/>
        </authorList>
    </citation>
    <scope>NUCLEOTIDE SEQUENCE</scope>
</reference>
<proteinExistence type="predicted"/>
<dbReference type="Gene3D" id="3.30.70.1290">
    <property type="entry name" value="Transposase IS200-like"/>
    <property type="match status" value="1"/>
</dbReference>
<dbReference type="GO" id="GO:0004803">
    <property type="term" value="F:transposase activity"/>
    <property type="evidence" value="ECO:0007669"/>
    <property type="project" value="InterPro"/>
</dbReference>
<protein>
    <submittedName>
        <fullName evidence="1">Mobile element protein</fullName>
    </submittedName>
</protein>
<dbReference type="GO" id="GO:0003677">
    <property type="term" value="F:DNA binding"/>
    <property type="evidence" value="ECO:0007669"/>
    <property type="project" value="InterPro"/>
</dbReference>
<gene>
    <name evidence="1" type="ORF">MNBD_GAMMA10-1996</name>
</gene>
<sequence>NYEHRRQWLEDRLHEASAAFAIDVCTYSIMSNHYHVVLHMNIEQAQGWSMDEVIKRWHQLYGGFALSQRYLRGATLGKAELATLNERAEIWRERLMNVSWLMRTVNERIARQANAEDNCTGRFWEGRFKSQALLDEAALAACMVYVDLNPVRAGMAATPESSDHTSIQKRIQSILNTEQPDHKTLQPQCLYPFVGNPRENMPDGLPFKLEEYIELVDLTGRQIREGKKGRIDATELPILQRLNMENDNWKALTQYFEKNSKGLVGSVFRLKIACEKLGYQRTVCKQSCEQFFS</sequence>
<dbReference type="SUPFAM" id="SSF143422">
    <property type="entry name" value="Transposase IS200-like"/>
    <property type="match status" value="1"/>
</dbReference>
<dbReference type="InterPro" id="IPR036515">
    <property type="entry name" value="Transposase_17_sf"/>
</dbReference>
<accession>A0A3B0XZ89</accession>